<comment type="caution">
    <text evidence="4">The sequence shown here is derived from an EMBL/GenBank/DDBJ whole genome shotgun (WGS) entry which is preliminary data.</text>
</comment>
<evidence type="ECO:0000313" key="4">
    <source>
        <dbReference type="EMBL" id="KAH7066470.1"/>
    </source>
</evidence>
<dbReference type="GO" id="GO:0000324">
    <property type="term" value="C:fungal-type vacuole"/>
    <property type="evidence" value="ECO:0007669"/>
    <property type="project" value="TreeGrafter"/>
</dbReference>
<protein>
    <submittedName>
        <fullName evidence="4">Aspartic peptidase domain-containing protein</fullName>
    </submittedName>
</protein>
<feature type="transmembrane region" description="Helical" evidence="2">
    <location>
        <begin position="409"/>
        <end position="432"/>
    </location>
</feature>
<keyword evidence="2" id="KW-1133">Transmembrane helix</keyword>
<dbReference type="InterPro" id="IPR021109">
    <property type="entry name" value="Peptidase_aspartic_dom_sf"/>
</dbReference>
<keyword evidence="2" id="KW-0472">Membrane</keyword>
<keyword evidence="5" id="KW-1185">Reference proteome</keyword>
<dbReference type="Proteomes" id="UP000813461">
    <property type="component" value="Unassembled WGS sequence"/>
</dbReference>
<dbReference type="EMBL" id="JAGMVJ010000041">
    <property type="protein sequence ID" value="KAH7066470.1"/>
    <property type="molecule type" value="Genomic_DNA"/>
</dbReference>
<dbReference type="GO" id="GO:0006508">
    <property type="term" value="P:proteolysis"/>
    <property type="evidence" value="ECO:0007669"/>
    <property type="project" value="InterPro"/>
</dbReference>
<dbReference type="InterPro" id="IPR001461">
    <property type="entry name" value="Aspartic_peptidase_A1"/>
</dbReference>
<dbReference type="Pfam" id="PF00026">
    <property type="entry name" value="Asp"/>
    <property type="match status" value="1"/>
</dbReference>
<dbReference type="AlphaFoldDB" id="A0A8K0QSS9"/>
<dbReference type="PANTHER" id="PTHR47966">
    <property type="entry name" value="BETA-SITE APP-CLEAVING ENZYME, ISOFORM A-RELATED"/>
    <property type="match status" value="1"/>
</dbReference>
<organism evidence="4 5">
    <name type="scientific">Paraphoma chrysanthemicola</name>
    <dbReference type="NCBI Taxonomy" id="798071"/>
    <lineage>
        <taxon>Eukaryota</taxon>
        <taxon>Fungi</taxon>
        <taxon>Dikarya</taxon>
        <taxon>Ascomycota</taxon>
        <taxon>Pezizomycotina</taxon>
        <taxon>Dothideomycetes</taxon>
        <taxon>Pleosporomycetidae</taxon>
        <taxon>Pleosporales</taxon>
        <taxon>Pleosporineae</taxon>
        <taxon>Phaeosphaeriaceae</taxon>
        <taxon>Paraphoma</taxon>
    </lineage>
</organism>
<dbReference type="OrthoDB" id="4074350at2759"/>
<gene>
    <name evidence="4" type="ORF">FB567DRAFT_617401</name>
</gene>
<accession>A0A8K0QSS9</accession>
<evidence type="ECO:0000256" key="2">
    <source>
        <dbReference type="SAM" id="Phobius"/>
    </source>
</evidence>
<sequence>APFSFSPSELWDGNNGNWSSFVIRVGTPEQHFRVLPSAATGAVFVPGSTGCLQSEGDPHDCADRRGVINSTFHQGFESNASETWKTVGSFETLIATELGYAANASFGSDYVGLKGSNSGAPRLADQVVGSLFLKQPFFVGFFGLSPKPFNFTDFNDPRPSYITSLRSTGGIPSVSYGYTAGASYSNTGQILGSLTLGGYDENRFESHSIKFPFGPNDERPTSLTLQHMTADSTPNGTVTLLQNRIYVNLDFTTPYLWLPANTCDRIASQFNLKYDAATTLYIVGNDSHAELVASNPSFTFDLGDSQNPADRVSIVVSYAAFDLQASWPTYNSSTKYFPIRRADESQYTLGRAFMQEAYIIVDYERKNFSVHKALFPATREQKLTSILAEDVDQNAKSYEKETHLSRASFVGITIGSIVCLVVLVAATVLFYCRRRRSCGADQANCTYQSS</sequence>
<dbReference type="SUPFAM" id="SSF50630">
    <property type="entry name" value="Acid proteases"/>
    <property type="match status" value="1"/>
</dbReference>
<dbReference type="InterPro" id="IPR033121">
    <property type="entry name" value="PEPTIDASE_A1"/>
</dbReference>
<feature type="non-terminal residue" evidence="4">
    <location>
        <position position="1"/>
    </location>
</feature>
<comment type="similarity">
    <text evidence="1">Belongs to the peptidase A1 family.</text>
</comment>
<evidence type="ECO:0000313" key="5">
    <source>
        <dbReference type="Proteomes" id="UP000813461"/>
    </source>
</evidence>
<evidence type="ECO:0000259" key="3">
    <source>
        <dbReference type="PROSITE" id="PS51767"/>
    </source>
</evidence>
<name>A0A8K0QSS9_9PLEO</name>
<dbReference type="PANTHER" id="PTHR47966:SF51">
    <property type="entry name" value="BETA-SITE APP-CLEAVING ENZYME, ISOFORM A-RELATED"/>
    <property type="match status" value="1"/>
</dbReference>
<dbReference type="PRINTS" id="PR00792">
    <property type="entry name" value="PEPSIN"/>
</dbReference>
<dbReference type="Gene3D" id="2.40.70.10">
    <property type="entry name" value="Acid Proteases"/>
    <property type="match status" value="2"/>
</dbReference>
<feature type="non-terminal residue" evidence="4">
    <location>
        <position position="450"/>
    </location>
</feature>
<dbReference type="GO" id="GO:0004190">
    <property type="term" value="F:aspartic-type endopeptidase activity"/>
    <property type="evidence" value="ECO:0007669"/>
    <property type="project" value="InterPro"/>
</dbReference>
<keyword evidence="2" id="KW-0812">Transmembrane</keyword>
<reference evidence="4" key="1">
    <citation type="journal article" date="2021" name="Nat. Commun.">
        <title>Genetic determinants of endophytism in the Arabidopsis root mycobiome.</title>
        <authorList>
            <person name="Mesny F."/>
            <person name="Miyauchi S."/>
            <person name="Thiergart T."/>
            <person name="Pickel B."/>
            <person name="Atanasova L."/>
            <person name="Karlsson M."/>
            <person name="Huettel B."/>
            <person name="Barry K.W."/>
            <person name="Haridas S."/>
            <person name="Chen C."/>
            <person name="Bauer D."/>
            <person name="Andreopoulos W."/>
            <person name="Pangilinan J."/>
            <person name="LaButti K."/>
            <person name="Riley R."/>
            <person name="Lipzen A."/>
            <person name="Clum A."/>
            <person name="Drula E."/>
            <person name="Henrissat B."/>
            <person name="Kohler A."/>
            <person name="Grigoriev I.V."/>
            <person name="Martin F.M."/>
            <person name="Hacquard S."/>
        </authorList>
    </citation>
    <scope>NUCLEOTIDE SEQUENCE</scope>
    <source>
        <strain evidence="4">MPI-SDFR-AT-0120</strain>
    </source>
</reference>
<proteinExistence type="inferred from homology"/>
<feature type="domain" description="Peptidase A1" evidence="3">
    <location>
        <begin position="19"/>
        <end position="371"/>
    </location>
</feature>
<dbReference type="PROSITE" id="PS51767">
    <property type="entry name" value="PEPTIDASE_A1"/>
    <property type="match status" value="1"/>
</dbReference>
<evidence type="ECO:0000256" key="1">
    <source>
        <dbReference type="ARBA" id="ARBA00007447"/>
    </source>
</evidence>